<gene>
    <name evidence="1" type="ORF">ACFSDX_20535</name>
</gene>
<name>A0ABW4QYY8_9BACT</name>
<dbReference type="InterPro" id="IPR023393">
    <property type="entry name" value="START-like_dom_sf"/>
</dbReference>
<dbReference type="InterPro" id="IPR019587">
    <property type="entry name" value="Polyketide_cyclase/dehydratase"/>
</dbReference>
<keyword evidence="2" id="KW-1185">Reference proteome</keyword>
<evidence type="ECO:0000313" key="2">
    <source>
        <dbReference type="Proteomes" id="UP001597197"/>
    </source>
</evidence>
<sequence length="176" mass="19868">MTLYPEAATFEAIKWPKGMAPSQSPIHFTNELEVAASAETIWSLLIDPNTWPRYYPGVAHVQLLDGQESLRLGTRFETSLAGQDVAVFVQEFEPMTRIAWSGYPKVDEQSTAYHAWIITPTPGGCHLWTEETMQGPHWIELAKQAPDAFWLAHERLLADLAKVALEREASLARNHR</sequence>
<organism evidence="1 2">
    <name type="scientific">Hymenobacter bucti</name>
    <dbReference type="NCBI Taxonomy" id="1844114"/>
    <lineage>
        <taxon>Bacteria</taxon>
        <taxon>Pseudomonadati</taxon>
        <taxon>Bacteroidota</taxon>
        <taxon>Cytophagia</taxon>
        <taxon>Cytophagales</taxon>
        <taxon>Hymenobacteraceae</taxon>
        <taxon>Hymenobacter</taxon>
    </lineage>
</organism>
<dbReference type="EMBL" id="JBHUFD010000018">
    <property type="protein sequence ID" value="MFD1874833.1"/>
    <property type="molecule type" value="Genomic_DNA"/>
</dbReference>
<dbReference type="Pfam" id="PF10604">
    <property type="entry name" value="Polyketide_cyc2"/>
    <property type="match status" value="1"/>
</dbReference>
<comment type="caution">
    <text evidence="1">The sequence shown here is derived from an EMBL/GenBank/DDBJ whole genome shotgun (WGS) entry which is preliminary data.</text>
</comment>
<dbReference type="CDD" id="cd07822">
    <property type="entry name" value="SRPBCC_4"/>
    <property type="match status" value="1"/>
</dbReference>
<proteinExistence type="predicted"/>
<accession>A0ABW4QYY8</accession>
<dbReference type="Proteomes" id="UP001597197">
    <property type="component" value="Unassembled WGS sequence"/>
</dbReference>
<dbReference type="Gene3D" id="3.30.530.20">
    <property type="match status" value="1"/>
</dbReference>
<dbReference type="RefSeq" id="WP_382316966.1">
    <property type="nucleotide sequence ID" value="NZ_JBHUFD010000018.1"/>
</dbReference>
<protein>
    <submittedName>
        <fullName evidence="1">SRPBCC domain-containing protein</fullName>
    </submittedName>
</protein>
<evidence type="ECO:0000313" key="1">
    <source>
        <dbReference type="EMBL" id="MFD1874833.1"/>
    </source>
</evidence>
<reference evidence="2" key="1">
    <citation type="journal article" date="2019" name="Int. J. Syst. Evol. Microbiol.">
        <title>The Global Catalogue of Microorganisms (GCM) 10K type strain sequencing project: providing services to taxonomists for standard genome sequencing and annotation.</title>
        <authorList>
            <consortium name="The Broad Institute Genomics Platform"/>
            <consortium name="The Broad Institute Genome Sequencing Center for Infectious Disease"/>
            <person name="Wu L."/>
            <person name="Ma J."/>
        </authorList>
    </citation>
    <scope>NUCLEOTIDE SEQUENCE [LARGE SCALE GENOMIC DNA]</scope>
    <source>
        <strain evidence="2">CGMCC 1.15795</strain>
    </source>
</reference>
<dbReference type="SUPFAM" id="SSF55961">
    <property type="entry name" value="Bet v1-like"/>
    <property type="match status" value="1"/>
</dbReference>